<dbReference type="CDD" id="cd00044">
    <property type="entry name" value="CysPc"/>
    <property type="match status" value="1"/>
</dbReference>
<evidence type="ECO:0000313" key="9">
    <source>
        <dbReference type="EMBL" id="PSR97055.1"/>
    </source>
</evidence>
<evidence type="ECO:0000256" key="3">
    <source>
        <dbReference type="ARBA" id="ARBA00022801"/>
    </source>
</evidence>
<evidence type="ECO:0000256" key="2">
    <source>
        <dbReference type="ARBA" id="ARBA00022670"/>
    </source>
</evidence>
<organism evidence="9 10">
    <name type="scientific">Coniella lustricola</name>
    <dbReference type="NCBI Taxonomy" id="2025994"/>
    <lineage>
        <taxon>Eukaryota</taxon>
        <taxon>Fungi</taxon>
        <taxon>Dikarya</taxon>
        <taxon>Ascomycota</taxon>
        <taxon>Pezizomycotina</taxon>
        <taxon>Sordariomycetes</taxon>
        <taxon>Sordariomycetidae</taxon>
        <taxon>Diaporthales</taxon>
        <taxon>Schizoparmaceae</taxon>
        <taxon>Coniella</taxon>
    </lineage>
</organism>
<dbReference type="PANTHER" id="PTHR10183">
    <property type="entry name" value="CALPAIN"/>
    <property type="match status" value="1"/>
</dbReference>
<dbReference type="FunFam" id="3.90.70.10:FF:000072">
    <property type="entry name" value="Cysteine proteinase"/>
    <property type="match status" value="1"/>
</dbReference>
<reference evidence="9 10" key="1">
    <citation type="journal article" date="2018" name="Mycol. Prog.">
        <title>Coniella lustricola, a new species from submerged detritus.</title>
        <authorList>
            <person name="Raudabaugh D.B."/>
            <person name="Iturriaga T."/>
            <person name="Carver A."/>
            <person name="Mondo S."/>
            <person name="Pangilinan J."/>
            <person name="Lipzen A."/>
            <person name="He G."/>
            <person name="Amirebrahimi M."/>
            <person name="Grigoriev I.V."/>
            <person name="Miller A.N."/>
        </authorList>
    </citation>
    <scope>NUCLEOTIDE SEQUENCE [LARGE SCALE GENOMIC DNA]</scope>
    <source>
        <strain evidence="9 10">B22-T-1</strain>
    </source>
</reference>
<evidence type="ECO:0000256" key="7">
    <source>
        <dbReference type="SAM" id="MobiDB-lite"/>
    </source>
</evidence>
<dbReference type="OrthoDB" id="424753at2759"/>
<name>A0A2T3AFV7_9PEZI</name>
<dbReference type="Gene3D" id="3.90.70.10">
    <property type="entry name" value="Cysteine proteinases"/>
    <property type="match status" value="1"/>
</dbReference>
<feature type="compositionally biased region" description="Basic and acidic residues" evidence="7">
    <location>
        <begin position="1274"/>
        <end position="1303"/>
    </location>
</feature>
<dbReference type="PROSITE" id="PS50203">
    <property type="entry name" value="CALPAIN_CAT"/>
    <property type="match status" value="1"/>
</dbReference>
<feature type="region of interest" description="Disordered" evidence="7">
    <location>
        <begin position="1159"/>
        <end position="1303"/>
    </location>
</feature>
<dbReference type="GO" id="GO:0004198">
    <property type="term" value="F:calcium-dependent cysteine-type endopeptidase activity"/>
    <property type="evidence" value="ECO:0007669"/>
    <property type="project" value="InterPro"/>
</dbReference>
<protein>
    <recommendedName>
        <fullName evidence="8">Calpain catalytic domain-containing protein</fullName>
    </recommendedName>
</protein>
<dbReference type="InParanoid" id="A0A2T3AFV7"/>
<feature type="compositionally biased region" description="Basic and acidic residues" evidence="7">
    <location>
        <begin position="772"/>
        <end position="783"/>
    </location>
</feature>
<evidence type="ECO:0000256" key="4">
    <source>
        <dbReference type="ARBA" id="ARBA00022807"/>
    </source>
</evidence>
<feature type="active site" evidence="5 6">
    <location>
        <position position="237"/>
    </location>
</feature>
<dbReference type="Proteomes" id="UP000241462">
    <property type="component" value="Unassembled WGS sequence"/>
</dbReference>
<feature type="compositionally biased region" description="Basic and acidic residues" evidence="7">
    <location>
        <begin position="838"/>
        <end position="853"/>
    </location>
</feature>
<keyword evidence="2 6" id="KW-0645">Protease</keyword>
<feature type="compositionally biased region" description="Acidic residues" evidence="7">
    <location>
        <begin position="1205"/>
        <end position="1215"/>
    </location>
</feature>
<feature type="compositionally biased region" description="Basic and acidic residues" evidence="7">
    <location>
        <begin position="691"/>
        <end position="733"/>
    </location>
</feature>
<comment type="similarity">
    <text evidence="1">Belongs to the peptidase C2 family.</text>
</comment>
<accession>A0A2T3AFV7</accession>
<feature type="compositionally biased region" description="Basic and acidic residues" evidence="7">
    <location>
        <begin position="1188"/>
        <end position="1197"/>
    </location>
</feature>
<evidence type="ECO:0000256" key="5">
    <source>
        <dbReference type="PIRSR" id="PIRSR622684-1"/>
    </source>
</evidence>
<feature type="region of interest" description="Disordered" evidence="7">
    <location>
        <begin position="646"/>
        <end position="1018"/>
    </location>
</feature>
<dbReference type="STRING" id="2025994.A0A2T3AFV7"/>
<evidence type="ECO:0000313" key="10">
    <source>
        <dbReference type="Proteomes" id="UP000241462"/>
    </source>
</evidence>
<feature type="region of interest" description="Disordered" evidence="7">
    <location>
        <begin position="1"/>
        <end position="36"/>
    </location>
</feature>
<dbReference type="EMBL" id="KZ678395">
    <property type="protein sequence ID" value="PSR97055.1"/>
    <property type="molecule type" value="Genomic_DNA"/>
</dbReference>
<evidence type="ECO:0000256" key="1">
    <source>
        <dbReference type="ARBA" id="ARBA00007623"/>
    </source>
</evidence>
<feature type="compositionally biased region" description="Basic and acidic residues" evidence="7">
    <location>
        <begin position="1216"/>
        <end position="1228"/>
    </location>
</feature>
<dbReference type="PRINTS" id="PR00704">
    <property type="entry name" value="CALPAIN"/>
</dbReference>
<dbReference type="InterPro" id="IPR038765">
    <property type="entry name" value="Papain-like_cys_pep_sf"/>
</dbReference>
<dbReference type="SMART" id="SM00230">
    <property type="entry name" value="CysPc"/>
    <property type="match status" value="1"/>
</dbReference>
<dbReference type="GO" id="GO:0006508">
    <property type="term" value="P:proteolysis"/>
    <property type="evidence" value="ECO:0007669"/>
    <property type="project" value="UniProtKB-KW"/>
</dbReference>
<feature type="compositionally biased region" description="Basic and acidic residues" evidence="7">
    <location>
        <begin position="1159"/>
        <end position="1178"/>
    </location>
</feature>
<dbReference type="InterPro" id="IPR001300">
    <property type="entry name" value="Peptidase_C2_calpain_cat"/>
</dbReference>
<dbReference type="Pfam" id="PF00648">
    <property type="entry name" value="Peptidase_C2"/>
    <property type="match status" value="1"/>
</dbReference>
<feature type="domain" description="Calpain catalytic" evidence="8">
    <location>
        <begin position="208"/>
        <end position="498"/>
    </location>
</feature>
<sequence length="1303" mass="145218">MSAASRSISIPLALMPPPQSRSGKKKQPMSPQEKVDGLWATYKTKAPGKVTRIIPQNEVFERAARRASAKSKENAKTTDQSYEAAAEQCRRKVAQIVKECRRVNQKYRDQHFDLELDHGLERRDCLDSLNNEREYPYPFCRRRPKRRSGVPLKDRDPSPPRAGTTAPLKPGSGELGTGGVLGYLNALENERTPTDGDSGFGFQPKSVKRVVDIFDSPQFFIDGPSANDVRQGRDGDCWLMAALCTLSNKPGLIERCCVAYDQDVGVYGFVFHRDGEWFSEIIDDKLYLTKPDYDDSRSERIMWEDRERVNSEEAYRKAYQSNSGALYFAQCVNPNETWLPLLEKAYAKAHGDYSAIEGGFGGEGIEDLTGGVTSEIFSSDILDKEYFWKEELLKVNQDFLFGCSTGVWGRGWGERKGIVELHAYSVLKACEIDGVRLVLLKNPWGKHEWKGPWSDGSKEWTADWLQKLDHQFGDDGSFWISYQDLLKKYQAFDRTRLFNPGEWTVASIWTTLNIPWIVDYHDTKFSFTLARAGPVVIVFSQLDERYFKGLQGQYRFELSFRVHKAGEEDYVVRSQNAYRMNRSANVELDLEAGEYVVVVKIDAQRREDLMPVEEVVRAYAKERPDKLFRIGRAYDVAHSKGKIIETPEEKQAREAYEEKKRQRDRKRCAKMLQEMKRAKKRAELRKKLRERRADEKADAKRKVRIERRAARREAELKARSAEAGEAEAAKEQSSDVAGKKAFKKETESETVTKDESEKNEPSNEKTTQSETPSKDQSEKKTPIENETGSEAVKREGSEKKPADEKDTQPEIVKTDEQLMEQPVAEKAGKTTNNVITDHSIDKKDISSMDKNEEPSQAAGIQTTNVDTSATSKDKAQPQNFKTPESNTKEQAKPVAKGTDAKQESDSTSSTGTRVNTPGSSLTSNQTHTDTEDQEDEAYITAVETDVELPEHRPSSSATPRPIKSAHKLPPNKSIGVQTGPGLPLPPSHPSVIQRGPSPPQIQTTYGPPCGLAPSDLSLPRNFDQFPPHIRAAILRGSGGGHPWGPLRTTTVSEVGSSSCVSSDSELDTDVDDVSEVSEEEIDVCVERIEALNAAAAAASAGGGGGSGGHKSPPGLPPPPGSHAAIPEPLDEFEFDPWNAVGVFGLRVYYKIPDDLLKKSMDEVKMKKKSDEKDGKDDNGGGEEEGKEEELVKLRVERPNPYLWDDSSDDEADDEREDKKPKSLEKEESQALDVDDSAKDLVGEQASKPVVEAAFSSDDLKTGNSRAEIGGDEVASEHKGVDEENNKGQDSKEEAVVHEVGQKS</sequence>
<dbReference type="SUPFAM" id="SSF54001">
    <property type="entry name" value="Cysteine proteinases"/>
    <property type="match status" value="1"/>
</dbReference>
<feature type="compositionally biased region" description="Basic and acidic residues" evidence="7">
    <location>
        <begin position="646"/>
        <end position="661"/>
    </location>
</feature>
<feature type="compositionally biased region" description="Polar residues" evidence="7">
    <location>
        <begin position="905"/>
        <end position="927"/>
    </location>
</feature>
<feature type="compositionally biased region" description="Basic residues" evidence="7">
    <location>
        <begin position="677"/>
        <end position="690"/>
    </location>
</feature>
<dbReference type="PANTHER" id="PTHR10183:SF379">
    <property type="entry name" value="CALPAIN-5"/>
    <property type="match status" value="1"/>
</dbReference>
<keyword evidence="4 6" id="KW-0788">Thiol protease</keyword>
<keyword evidence="10" id="KW-1185">Reference proteome</keyword>
<evidence type="ECO:0000259" key="8">
    <source>
        <dbReference type="PROSITE" id="PS50203"/>
    </source>
</evidence>
<gene>
    <name evidence="9" type="ORF">BD289DRAFT_125996</name>
</gene>
<keyword evidence="3 6" id="KW-0378">Hydrolase</keyword>
<dbReference type="InterPro" id="IPR022684">
    <property type="entry name" value="Calpain_cysteine_protease"/>
</dbReference>
<proteinExistence type="inferred from homology"/>
<feature type="compositionally biased region" description="Polar residues" evidence="7">
    <location>
        <begin position="858"/>
        <end position="885"/>
    </location>
</feature>
<feature type="region of interest" description="Disordered" evidence="7">
    <location>
        <begin position="1095"/>
        <end position="1127"/>
    </location>
</feature>
<feature type="active site" evidence="5 6">
    <location>
        <position position="442"/>
    </location>
</feature>
<evidence type="ECO:0000256" key="6">
    <source>
        <dbReference type="PROSITE-ProRule" id="PRU00239"/>
    </source>
</evidence>
<feature type="compositionally biased region" description="Basic and acidic residues" evidence="7">
    <location>
        <begin position="791"/>
        <end position="816"/>
    </location>
</feature>
<feature type="region of interest" description="Disordered" evidence="7">
    <location>
        <begin position="139"/>
        <end position="175"/>
    </location>
</feature>
<feature type="compositionally biased region" description="Basic and acidic residues" evidence="7">
    <location>
        <begin position="743"/>
        <end position="763"/>
    </location>
</feature>
<feature type="active site" evidence="5 6">
    <location>
        <position position="422"/>
    </location>
</feature>